<evidence type="ECO:0000256" key="1">
    <source>
        <dbReference type="SAM" id="MobiDB-lite"/>
    </source>
</evidence>
<evidence type="ECO:0000313" key="2">
    <source>
        <dbReference type="EMBL" id="KAJ8940005.1"/>
    </source>
</evidence>
<accession>A0AAV8XNT8</accession>
<keyword evidence="3" id="KW-1185">Reference proteome</keyword>
<evidence type="ECO:0000313" key="3">
    <source>
        <dbReference type="Proteomes" id="UP001162162"/>
    </source>
</evidence>
<comment type="caution">
    <text evidence="2">The sequence shown here is derived from an EMBL/GenBank/DDBJ whole genome shotgun (WGS) entry which is preliminary data.</text>
</comment>
<name>A0AAV8XNT8_9CUCU</name>
<feature type="compositionally biased region" description="Polar residues" evidence="1">
    <location>
        <begin position="27"/>
        <end position="40"/>
    </location>
</feature>
<feature type="region of interest" description="Disordered" evidence="1">
    <location>
        <begin position="21"/>
        <end position="73"/>
    </location>
</feature>
<gene>
    <name evidence="2" type="ORF">NQ318_012927</name>
</gene>
<sequence length="73" mass="7923">MGGNQSAWTQEGWPCTRQLTHRRAVSKTMTSESTSLSMVNTRDLPGADVTEESGKNHADSDQENTVAVAVDSR</sequence>
<reference evidence="2" key="1">
    <citation type="journal article" date="2023" name="Insect Mol. Biol.">
        <title>Genome sequencing provides insights into the evolution of gene families encoding plant cell wall-degrading enzymes in longhorned beetles.</title>
        <authorList>
            <person name="Shin N.R."/>
            <person name="Okamura Y."/>
            <person name="Kirsch R."/>
            <person name="Pauchet Y."/>
        </authorList>
    </citation>
    <scope>NUCLEOTIDE SEQUENCE</scope>
    <source>
        <strain evidence="2">AMC_N1</strain>
    </source>
</reference>
<proteinExistence type="predicted"/>
<dbReference type="Proteomes" id="UP001162162">
    <property type="component" value="Unassembled WGS sequence"/>
</dbReference>
<organism evidence="2 3">
    <name type="scientific">Aromia moschata</name>
    <dbReference type="NCBI Taxonomy" id="1265417"/>
    <lineage>
        <taxon>Eukaryota</taxon>
        <taxon>Metazoa</taxon>
        <taxon>Ecdysozoa</taxon>
        <taxon>Arthropoda</taxon>
        <taxon>Hexapoda</taxon>
        <taxon>Insecta</taxon>
        <taxon>Pterygota</taxon>
        <taxon>Neoptera</taxon>
        <taxon>Endopterygota</taxon>
        <taxon>Coleoptera</taxon>
        <taxon>Polyphaga</taxon>
        <taxon>Cucujiformia</taxon>
        <taxon>Chrysomeloidea</taxon>
        <taxon>Cerambycidae</taxon>
        <taxon>Cerambycinae</taxon>
        <taxon>Callichromatini</taxon>
        <taxon>Aromia</taxon>
    </lineage>
</organism>
<dbReference type="AlphaFoldDB" id="A0AAV8XNT8"/>
<dbReference type="EMBL" id="JAPWTK010000456">
    <property type="protein sequence ID" value="KAJ8940005.1"/>
    <property type="molecule type" value="Genomic_DNA"/>
</dbReference>
<protein>
    <submittedName>
        <fullName evidence="2">Uncharacterized protein</fullName>
    </submittedName>
</protein>